<dbReference type="Gene3D" id="2.60.40.10">
    <property type="entry name" value="Immunoglobulins"/>
    <property type="match status" value="1"/>
</dbReference>
<accession>A0ABD0WQB9</accession>
<name>A0ABD0WQB9_UMBPY</name>
<keyword evidence="1" id="KW-0812">Transmembrane</keyword>
<organism evidence="4 5">
    <name type="scientific">Umbra pygmaea</name>
    <name type="common">Eastern mudminnow</name>
    <dbReference type="NCBI Taxonomy" id="75934"/>
    <lineage>
        <taxon>Eukaryota</taxon>
        <taxon>Metazoa</taxon>
        <taxon>Chordata</taxon>
        <taxon>Craniata</taxon>
        <taxon>Vertebrata</taxon>
        <taxon>Euteleostomi</taxon>
        <taxon>Actinopterygii</taxon>
        <taxon>Neopterygii</taxon>
        <taxon>Teleostei</taxon>
        <taxon>Protacanthopterygii</taxon>
        <taxon>Esociformes</taxon>
        <taxon>Umbridae</taxon>
        <taxon>Umbra</taxon>
    </lineage>
</organism>
<dbReference type="InterPro" id="IPR036179">
    <property type="entry name" value="Ig-like_dom_sf"/>
</dbReference>
<reference evidence="4 5" key="1">
    <citation type="submission" date="2024-06" db="EMBL/GenBank/DDBJ databases">
        <authorList>
            <person name="Pan Q."/>
            <person name="Wen M."/>
            <person name="Jouanno E."/>
            <person name="Zahm M."/>
            <person name="Klopp C."/>
            <person name="Cabau C."/>
            <person name="Louis A."/>
            <person name="Berthelot C."/>
            <person name="Parey E."/>
            <person name="Roest Crollius H."/>
            <person name="Montfort J."/>
            <person name="Robinson-Rechavi M."/>
            <person name="Bouchez O."/>
            <person name="Lampietro C."/>
            <person name="Lopez Roques C."/>
            <person name="Donnadieu C."/>
            <person name="Postlethwait J."/>
            <person name="Bobe J."/>
            <person name="Verreycken H."/>
            <person name="Guiguen Y."/>
        </authorList>
    </citation>
    <scope>NUCLEOTIDE SEQUENCE [LARGE SCALE GENOMIC DNA]</scope>
    <source>
        <strain evidence="4">Up_M1</strain>
        <tissue evidence="4">Testis</tissue>
    </source>
</reference>
<evidence type="ECO:0000259" key="3">
    <source>
        <dbReference type="PROSITE" id="PS50835"/>
    </source>
</evidence>
<keyword evidence="2" id="KW-0732">Signal</keyword>
<proteinExistence type="predicted"/>
<feature type="domain" description="Ig-like" evidence="3">
    <location>
        <begin position="134"/>
        <end position="210"/>
    </location>
</feature>
<dbReference type="InterPro" id="IPR007110">
    <property type="entry name" value="Ig-like_dom"/>
</dbReference>
<protein>
    <recommendedName>
        <fullName evidence="3">Ig-like domain-containing protein</fullName>
    </recommendedName>
</protein>
<feature type="transmembrane region" description="Helical" evidence="1">
    <location>
        <begin position="219"/>
        <end position="242"/>
    </location>
</feature>
<feature type="signal peptide" evidence="2">
    <location>
        <begin position="1"/>
        <end position="17"/>
    </location>
</feature>
<dbReference type="SUPFAM" id="SSF48726">
    <property type="entry name" value="Immunoglobulin"/>
    <property type="match status" value="1"/>
</dbReference>
<evidence type="ECO:0000313" key="4">
    <source>
        <dbReference type="EMBL" id="KAL0974043.1"/>
    </source>
</evidence>
<comment type="caution">
    <text evidence="4">The sequence shown here is derived from an EMBL/GenBank/DDBJ whole genome shotgun (WGS) entry which is preliminary data.</text>
</comment>
<feature type="chain" id="PRO_5044821671" description="Ig-like domain-containing protein" evidence="2">
    <location>
        <begin position="18"/>
        <end position="265"/>
    </location>
</feature>
<dbReference type="Proteomes" id="UP001557470">
    <property type="component" value="Unassembled WGS sequence"/>
</dbReference>
<dbReference type="AlphaFoldDB" id="A0ABD0WQB9"/>
<evidence type="ECO:0000256" key="1">
    <source>
        <dbReference type="SAM" id="Phobius"/>
    </source>
</evidence>
<sequence length="265" mass="29055">MLVVVGFLMIFAALSNGMLTSFCDVTVDGSQCYGALGGTVYLHLITDAEGYDQLELKKDPSGQSLGILKMKNNSSIINQTINSRSSFFINNGTFMITNIERSDAAEYQLETFKAAVNKVHRRFKLSITASGFPPQLSSECLSQGEVRVSCFSERGSPQYSWTLDGFTLDTTMAFISDITDTVILKKGIVGSLACRVNNDINTPTVTWDISPCTALWINVLVYVKCAEIFILLAVCLASYWFYRKKTCPTVQVGSRGAEGSPVDHV</sequence>
<gene>
    <name evidence="4" type="ORF">UPYG_G00214650</name>
</gene>
<keyword evidence="1" id="KW-0472">Membrane</keyword>
<evidence type="ECO:0000256" key="2">
    <source>
        <dbReference type="SAM" id="SignalP"/>
    </source>
</evidence>
<dbReference type="InterPro" id="IPR013783">
    <property type="entry name" value="Ig-like_fold"/>
</dbReference>
<dbReference type="EMBL" id="JAGEUA010000006">
    <property type="protein sequence ID" value="KAL0974043.1"/>
    <property type="molecule type" value="Genomic_DNA"/>
</dbReference>
<dbReference type="PROSITE" id="PS50835">
    <property type="entry name" value="IG_LIKE"/>
    <property type="match status" value="1"/>
</dbReference>
<evidence type="ECO:0000313" key="5">
    <source>
        <dbReference type="Proteomes" id="UP001557470"/>
    </source>
</evidence>
<keyword evidence="5" id="KW-1185">Reference proteome</keyword>
<keyword evidence="1" id="KW-1133">Transmembrane helix</keyword>